<keyword evidence="9" id="KW-1185">Reference proteome</keyword>
<dbReference type="Proteomes" id="UP000309848">
    <property type="component" value="Unassembled WGS sequence"/>
</dbReference>
<evidence type="ECO:0000256" key="4">
    <source>
        <dbReference type="SAM" id="Coils"/>
    </source>
</evidence>
<dbReference type="PROSITE" id="PS50111">
    <property type="entry name" value="CHEMOTAXIS_TRANSDUC_2"/>
    <property type="match status" value="1"/>
</dbReference>
<evidence type="ECO:0000256" key="1">
    <source>
        <dbReference type="ARBA" id="ARBA00022500"/>
    </source>
</evidence>
<reference evidence="8 9" key="1">
    <citation type="submission" date="2019-04" db="EMBL/GenBank/DDBJ databases">
        <title>Sphingomonas psychrotolerans sp. nov., isolated from soil in the Tianshan Mountains, Xinjiang, China.</title>
        <authorList>
            <person name="Luo Y."/>
            <person name="Sheng H."/>
        </authorList>
    </citation>
    <scope>NUCLEOTIDE SEQUENCE [LARGE SCALE GENOMIC DNA]</scope>
    <source>
        <strain evidence="8 9">KIS18-15</strain>
    </source>
</reference>
<dbReference type="PRINTS" id="PR00260">
    <property type="entry name" value="CHEMTRNSDUCR"/>
</dbReference>
<feature type="coiled-coil region" evidence="4">
    <location>
        <begin position="382"/>
        <end position="409"/>
    </location>
</feature>
<evidence type="ECO:0000259" key="6">
    <source>
        <dbReference type="PROSITE" id="PS50111"/>
    </source>
</evidence>
<dbReference type="AlphaFoldDB" id="A0A4S1WCB3"/>
<name>A0A4S1WCB3_9SPHN</name>
<feature type="transmembrane region" description="Helical" evidence="5">
    <location>
        <begin position="12"/>
        <end position="35"/>
    </location>
</feature>
<evidence type="ECO:0000256" key="3">
    <source>
        <dbReference type="PROSITE-ProRule" id="PRU00284"/>
    </source>
</evidence>
<dbReference type="GO" id="GO:0006935">
    <property type="term" value="P:chemotaxis"/>
    <property type="evidence" value="ECO:0007669"/>
    <property type="project" value="UniProtKB-KW"/>
</dbReference>
<dbReference type="Gene3D" id="1.10.287.950">
    <property type="entry name" value="Methyl-accepting chemotaxis protein"/>
    <property type="match status" value="1"/>
</dbReference>
<dbReference type="InterPro" id="IPR003660">
    <property type="entry name" value="HAMP_dom"/>
</dbReference>
<dbReference type="PANTHER" id="PTHR43531">
    <property type="entry name" value="PROTEIN ICFG"/>
    <property type="match status" value="1"/>
</dbReference>
<keyword evidence="5" id="KW-1133">Transmembrane helix</keyword>
<feature type="transmembrane region" description="Helical" evidence="5">
    <location>
        <begin position="41"/>
        <end position="59"/>
    </location>
</feature>
<proteinExistence type="inferred from homology"/>
<dbReference type="InterPro" id="IPR051310">
    <property type="entry name" value="MCP_chemotaxis"/>
</dbReference>
<dbReference type="OrthoDB" id="354287at2"/>
<dbReference type="GO" id="GO:0016020">
    <property type="term" value="C:membrane"/>
    <property type="evidence" value="ECO:0007669"/>
    <property type="project" value="InterPro"/>
</dbReference>
<dbReference type="Pfam" id="PF00015">
    <property type="entry name" value="MCPsignal"/>
    <property type="match status" value="1"/>
</dbReference>
<sequence length="517" mass="53501">MTELSLDSMRRTGLRLLAAIMAAMAFASLAGGMLLGISESATGVLLALALPAWPAWLAFNGRNDPASRMIVTMTIVAQPAVMLFLFQGQPWQVDLHMIFFAALAATAVLCDWRALIAGAAVVAVHHLLLGMLVPDWVFLGGGGIGRILLHAVVLIAETVALAFLAAKMAGLIDALNAETAQRARVEAATATERAAQADELKAVIATISTSLEALAEGDLTRGIRSPLPAAYAALEGHFDAMVTSLSALIGAVGQGADTIRLGSDEIATASEDLARRTEAAAHSLEATNEAVVRMDQRLKATAAAAESVVARADQAIATVRDSRAVADAVVQAMGRVSESAKGIDDVIEGLDKIAFQTRVLAMNAAVEAGRAGEAGRGFAVVADLVSALAMRAEEEAKRARDQLSVTQSDIGEAVDAVEKVDSALSGISEDVGQVHGMLGGIAADNQNQAAGIEQITRSIKTIDETTQQNAAMVEQTSATARSLTSEIGALVDSAARFRVAAAARRGAPARGYAASVH</sequence>
<dbReference type="RefSeq" id="WP_135986687.1">
    <property type="nucleotide sequence ID" value="NZ_JAASQM010000001.1"/>
</dbReference>
<feature type="domain" description="Methyl-accepting transducer" evidence="6">
    <location>
        <begin position="255"/>
        <end position="484"/>
    </location>
</feature>
<keyword evidence="5" id="KW-0812">Transmembrane</keyword>
<dbReference type="PANTHER" id="PTHR43531:SF11">
    <property type="entry name" value="METHYL-ACCEPTING CHEMOTAXIS PROTEIN 3"/>
    <property type="match status" value="1"/>
</dbReference>
<comment type="caution">
    <text evidence="8">The sequence shown here is derived from an EMBL/GenBank/DDBJ whole genome shotgun (WGS) entry which is preliminary data.</text>
</comment>
<dbReference type="GO" id="GO:0007165">
    <property type="term" value="P:signal transduction"/>
    <property type="evidence" value="ECO:0007669"/>
    <property type="project" value="UniProtKB-KW"/>
</dbReference>
<feature type="transmembrane region" description="Helical" evidence="5">
    <location>
        <begin position="66"/>
        <end position="87"/>
    </location>
</feature>
<dbReference type="InterPro" id="IPR004090">
    <property type="entry name" value="Chemotax_Me-accpt_rcpt"/>
</dbReference>
<comment type="similarity">
    <text evidence="2">Belongs to the methyl-accepting chemotaxis (MCP) protein family.</text>
</comment>
<dbReference type="InterPro" id="IPR004089">
    <property type="entry name" value="MCPsignal_dom"/>
</dbReference>
<feature type="transmembrane region" description="Helical" evidence="5">
    <location>
        <begin position="144"/>
        <end position="166"/>
    </location>
</feature>
<gene>
    <name evidence="8" type="ORF">E5A74_16330</name>
</gene>
<keyword evidence="1" id="KW-0145">Chemotaxis</keyword>
<dbReference type="SMART" id="SM00283">
    <property type="entry name" value="MA"/>
    <property type="match status" value="1"/>
</dbReference>
<evidence type="ECO:0000313" key="8">
    <source>
        <dbReference type="EMBL" id="TGX40133.1"/>
    </source>
</evidence>
<keyword evidence="3" id="KW-0807">Transducer</keyword>
<feature type="domain" description="HAMP" evidence="7">
    <location>
        <begin position="198"/>
        <end position="250"/>
    </location>
</feature>
<evidence type="ECO:0000256" key="2">
    <source>
        <dbReference type="ARBA" id="ARBA00029447"/>
    </source>
</evidence>
<feature type="transmembrane region" description="Helical" evidence="5">
    <location>
        <begin position="117"/>
        <end position="138"/>
    </location>
</feature>
<dbReference type="GO" id="GO:0004888">
    <property type="term" value="F:transmembrane signaling receptor activity"/>
    <property type="evidence" value="ECO:0007669"/>
    <property type="project" value="InterPro"/>
</dbReference>
<evidence type="ECO:0000259" key="7">
    <source>
        <dbReference type="PROSITE" id="PS50885"/>
    </source>
</evidence>
<protein>
    <submittedName>
        <fullName evidence="8">Chemotaxis protein</fullName>
    </submittedName>
</protein>
<dbReference type="PROSITE" id="PS50885">
    <property type="entry name" value="HAMP"/>
    <property type="match status" value="1"/>
</dbReference>
<evidence type="ECO:0000313" key="9">
    <source>
        <dbReference type="Proteomes" id="UP000309848"/>
    </source>
</evidence>
<keyword evidence="4" id="KW-0175">Coiled coil</keyword>
<feature type="transmembrane region" description="Helical" evidence="5">
    <location>
        <begin position="93"/>
        <end position="110"/>
    </location>
</feature>
<accession>A0A4S1WCB3</accession>
<dbReference type="SUPFAM" id="SSF58104">
    <property type="entry name" value="Methyl-accepting chemotaxis protein (MCP) signaling domain"/>
    <property type="match status" value="1"/>
</dbReference>
<keyword evidence="5" id="KW-0472">Membrane</keyword>
<organism evidence="8 9">
    <name type="scientific">Sphingomonas naasensis</name>
    <dbReference type="NCBI Taxonomy" id="1344951"/>
    <lineage>
        <taxon>Bacteria</taxon>
        <taxon>Pseudomonadati</taxon>
        <taxon>Pseudomonadota</taxon>
        <taxon>Alphaproteobacteria</taxon>
        <taxon>Sphingomonadales</taxon>
        <taxon>Sphingomonadaceae</taxon>
        <taxon>Sphingomonas</taxon>
    </lineage>
</organism>
<dbReference type="EMBL" id="SRXU01000007">
    <property type="protein sequence ID" value="TGX40133.1"/>
    <property type="molecule type" value="Genomic_DNA"/>
</dbReference>
<evidence type="ECO:0000256" key="5">
    <source>
        <dbReference type="SAM" id="Phobius"/>
    </source>
</evidence>